<dbReference type="STRING" id="659018.ABB34_08025"/>
<dbReference type="EMBL" id="LDJP01000045">
    <property type="protein sequence ID" value="KRG85314.1"/>
    <property type="molecule type" value="Genomic_DNA"/>
</dbReference>
<comment type="caution">
    <text evidence="1">The sequence shown here is derived from an EMBL/GenBank/DDBJ whole genome shotgun (WGS) entry which is preliminary data.</text>
</comment>
<dbReference type="InterPro" id="IPR016919">
    <property type="entry name" value="UCP029416_PTP"/>
</dbReference>
<dbReference type="Gene3D" id="3.40.50.2300">
    <property type="match status" value="1"/>
</dbReference>
<gene>
    <name evidence="1" type="ORF">ABB34_08025</name>
</gene>
<dbReference type="RefSeq" id="WP_057640797.1">
    <property type="nucleotide sequence ID" value="NZ_LDJP01000045.1"/>
</dbReference>
<evidence type="ECO:0000313" key="1">
    <source>
        <dbReference type="EMBL" id="KRG85314.1"/>
    </source>
</evidence>
<reference evidence="1 2" key="1">
    <citation type="submission" date="2015-05" db="EMBL/GenBank/DDBJ databases">
        <title>Genome sequencing and analysis of members of genus Stenotrophomonas.</title>
        <authorList>
            <person name="Patil P.P."/>
            <person name="Midha S."/>
            <person name="Patil P.B."/>
        </authorList>
    </citation>
    <scope>NUCLEOTIDE SEQUENCE [LARGE SCALE GENOMIC DNA]</scope>
    <source>
        <strain evidence="1 2">JCM 16244</strain>
    </source>
</reference>
<dbReference type="OrthoDB" id="7210484at2"/>
<accession>A0A0R0E1P1</accession>
<dbReference type="Proteomes" id="UP000050940">
    <property type="component" value="Unassembled WGS sequence"/>
</dbReference>
<protein>
    <submittedName>
        <fullName evidence="1">Phosphotyrosine protein phosphatase</fullName>
    </submittedName>
</protein>
<dbReference type="PATRIC" id="fig|659018.3.peg.1547"/>
<name>A0A0R0E1P1_9GAMM</name>
<dbReference type="SUPFAM" id="SSF52788">
    <property type="entry name" value="Phosphotyrosine protein phosphatases I"/>
    <property type="match status" value="1"/>
</dbReference>
<sequence length="114" mass="12455">MTHNVLFVCGKNRLRSPTAEQVFADWPGVETASAGTGHDADCHVSAELIGWADTVLVMESAHRAKIAAKFQPQLRGKRVVVLGIPDQYEYMAPELVRLLQQKVPRHLPARGGAA</sequence>
<dbReference type="PIRSF" id="PIRSF029416">
    <property type="entry name" value="UCP029416_PTP"/>
    <property type="match status" value="1"/>
</dbReference>
<keyword evidence="2" id="KW-1185">Reference proteome</keyword>
<proteinExistence type="predicted"/>
<dbReference type="AlphaFoldDB" id="A0A0R0E1P1"/>
<evidence type="ECO:0000313" key="2">
    <source>
        <dbReference type="Proteomes" id="UP000050940"/>
    </source>
</evidence>
<organism evidence="1 2">
    <name type="scientific">Stenotrophomonas daejeonensis</name>
    <dbReference type="NCBI Taxonomy" id="659018"/>
    <lineage>
        <taxon>Bacteria</taxon>
        <taxon>Pseudomonadati</taxon>
        <taxon>Pseudomonadota</taxon>
        <taxon>Gammaproteobacteria</taxon>
        <taxon>Lysobacterales</taxon>
        <taxon>Lysobacteraceae</taxon>
        <taxon>Stenotrophomonas</taxon>
    </lineage>
</organism>
<dbReference type="InterPro" id="IPR036196">
    <property type="entry name" value="Ptyr_pPase_sf"/>
</dbReference>